<dbReference type="Proteomes" id="UP000759131">
    <property type="component" value="Unassembled WGS sequence"/>
</dbReference>
<accession>A0A7R9LJK2</accession>
<dbReference type="AlphaFoldDB" id="A0A7R9LJK2"/>
<evidence type="ECO:0000313" key="2">
    <source>
        <dbReference type="Proteomes" id="UP000759131"/>
    </source>
</evidence>
<organism evidence="1">
    <name type="scientific">Medioppia subpectinata</name>
    <dbReference type="NCBI Taxonomy" id="1979941"/>
    <lineage>
        <taxon>Eukaryota</taxon>
        <taxon>Metazoa</taxon>
        <taxon>Ecdysozoa</taxon>
        <taxon>Arthropoda</taxon>
        <taxon>Chelicerata</taxon>
        <taxon>Arachnida</taxon>
        <taxon>Acari</taxon>
        <taxon>Acariformes</taxon>
        <taxon>Sarcoptiformes</taxon>
        <taxon>Oribatida</taxon>
        <taxon>Brachypylina</taxon>
        <taxon>Oppioidea</taxon>
        <taxon>Oppiidae</taxon>
        <taxon>Medioppia</taxon>
    </lineage>
</organism>
<dbReference type="EMBL" id="OC880165">
    <property type="protein sequence ID" value="CAD7641625.1"/>
    <property type="molecule type" value="Genomic_DNA"/>
</dbReference>
<feature type="non-terminal residue" evidence="1">
    <location>
        <position position="142"/>
    </location>
</feature>
<reference evidence="1" key="1">
    <citation type="submission" date="2020-11" db="EMBL/GenBank/DDBJ databases">
        <authorList>
            <person name="Tran Van P."/>
        </authorList>
    </citation>
    <scope>NUCLEOTIDE SEQUENCE</scope>
</reference>
<dbReference type="EMBL" id="CAJPIZ010025590">
    <property type="protein sequence ID" value="CAG2118798.1"/>
    <property type="molecule type" value="Genomic_DNA"/>
</dbReference>
<protein>
    <submittedName>
        <fullName evidence="1">Uncharacterized protein</fullName>
    </submittedName>
</protein>
<name>A0A7R9LJK2_9ACAR</name>
<evidence type="ECO:0000313" key="1">
    <source>
        <dbReference type="EMBL" id="CAD7641625.1"/>
    </source>
</evidence>
<proteinExistence type="predicted"/>
<sequence length="142" mass="15695">RCSAVVLCNFSIRNGQIHGKSVPYREGSSKGGNCGETGAKKYIQQFKDCMIDWPQARNMSELANKTRNNLDNLPWSGSDCKDTDGAKAIADFKQCANFSATIQSIAKQCQQLKTKGLDACVQQLNHFINANKKNEDKETSTK</sequence>
<keyword evidence="2" id="KW-1185">Reference proteome</keyword>
<feature type="non-terminal residue" evidence="1">
    <location>
        <position position="1"/>
    </location>
</feature>
<dbReference type="OrthoDB" id="6529524at2759"/>
<gene>
    <name evidence="1" type="ORF">OSB1V03_LOCUS18748</name>
</gene>